<dbReference type="EMBL" id="PP856721">
    <property type="protein sequence ID" value="XCH40208.1"/>
    <property type="molecule type" value="Genomic_DNA"/>
</dbReference>
<protein>
    <submittedName>
        <fullName evidence="1">Uncharacterized protein</fullName>
    </submittedName>
</protein>
<reference evidence="1" key="1">
    <citation type="submission" date="2024-05" db="EMBL/GenBank/DDBJ databases">
        <authorList>
            <person name="Mugo M.M."/>
            <person name="Musyoki A.M."/>
            <person name="Makumi A.M."/>
            <person name="Mutai I."/>
            <person name="Drechsel O."/>
            <person name="Kering K.K."/>
            <person name="Muturi P."/>
            <person name="Mbae C.K."/>
            <person name="Kariuki S.M."/>
        </authorList>
    </citation>
    <scope>NUCLEOTIDE SEQUENCE</scope>
</reference>
<gene>
    <name evidence="1" type="ORF">NDDWPVAN_CDS0082</name>
</gene>
<proteinExistence type="predicted"/>
<sequence>MFGWFKNRKLKMIGTSDWMIRWTDEGTTEKGMWMYYQSESGKREFKSSYIPWVYKGMGGEKRLPGYNNCLRWVNGGTLPDSFKPLKEIA</sequence>
<evidence type="ECO:0000313" key="1">
    <source>
        <dbReference type="EMBL" id="XCH40208.1"/>
    </source>
</evidence>
<organism evidence="1">
    <name type="scientific">Salmonella phage vB_SEnST11_KE22</name>
    <dbReference type="NCBI Taxonomy" id="3161173"/>
    <lineage>
        <taxon>Viruses</taxon>
        <taxon>Duplodnaviria</taxon>
        <taxon>Heunggongvirae</taxon>
        <taxon>Uroviricota</taxon>
        <taxon>Caudoviricetes</taxon>
        <taxon>Vequintavirinae</taxon>
        <taxon>Seunavirus</taxon>
    </lineage>
</organism>
<accession>A0AAU8GE03</accession>
<name>A0AAU8GE03_9CAUD</name>